<evidence type="ECO:0000259" key="2">
    <source>
        <dbReference type="PROSITE" id="PS50042"/>
    </source>
</evidence>
<dbReference type="AlphaFoldDB" id="A0A5S4H6W0"/>
<protein>
    <submittedName>
        <fullName evidence="4">Cyclic nucleotide-binding domain-containing protein</fullName>
    </submittedName>
</protein>
<accession>A0A5S4H6W0</accession>
<organism evidence="4 5">
    <name type="scientific">Actinomadura geliboluensis</name>
    <dbReference type="NCBI Taxonomy" id="882440"/>
    <lineage>
        <taxon>Bacteria</taxon>
        <taxon>Bacillati</taxon>
        <taxon>Actinomycetota</taxon>
        <taxon>Actinomycetes</taxon>
        <taxon>Streptosporangiales</taxon>
        <taxon>Thermomonosporaceae</taxon>
        <taxon>Actinomadura</taxon>
    </lineage>
</organism>
<comment type="caution">
    <text evidence="4">The sequence shown here is derived from an EMBL/GenBank/DDBJ whole genome shotgun (WGS) entry which is preliminary data.</text>
</comment>
<dbReference type="InterPro" id="IPR029787">
    <property type="entry name" value="Nucleotide_cyclase"/>
</dbReference>
<dbReference type="RefSeq" id="WP_138635618.1">
    <property type="nucleotide sequence ID" value="NZ_VCKZ01000035.1"/>
</dbReference>
<dbReference type="OrthoDB" id="3482507at2"/>
<name>A0A5S4H6W0_9ACTN</name>
<evidence type="ECO:0000256" key="1">
    <source>
        <dbReference type="SAM" id="MobiDB-lite"/>
    </source>
</evidence>
<feature type="region of interest" description="Disordered" evidence="1">
    <location>
        <begin position="657"/>
        <end position="679"/>
    </location>
</feature>
<dbReference type="EMBL" id="VCKZ01000035">
    <property type="protein sequence ID" value="TMR40985.1"/>
    <property type="molecule type" value="Genomic_DNA"/>
</dbReference>
<sequence length="1280" mass="138173">MAGQDDFEAPTDVPESRPDDRPAETNEAGQVDDQFRMLLETSSLGTPAARRIRSMTAPEEAEQIMQEQSAGSSADAGELPPAGSGAVESAMLAVPERFPNAEYGDDIIETMIGAMKPREQHGGFTLVVSFCREEPLADRYHLLKLVTDAMTASHPLRWYWTALNDADAFLLPITLADVSLVGDVVKLLEQKLAAYNTGQERPSQLKVTLHAGMAALGFEANSPAPIFTRRLLGAKEFDRFLDLSPSAGLAMILPDWIFRRIQESRYDIGMSPKMFRRTYIRELSTAVWVYVGRSSGLEGGGVSGPGSSPVRDHVHEIERNLGASTDPQAGQALMSSGVFIMCVDSLDDGESFPQRSWAAVMYALQSAAFATGVVLQEPRCFERNGYAVFAISALPQWEAASILPAVATRLRTSSAHTLPVRAGWVNMPEAAGSDLLADLALLAEPGDCGVRSKRARSMPRTLPAASSSGRVLQRQRSLLLAVELNYKEAQRRDGFLRRYPSDGEADVASVLYAMIHQALAAAARIWNPTTYETGESGLLVVVQAPIWQSSELHELVEDLVGLVGRFNSVRAAADHVRITLALHGAGRAGQDERPNRQLMQLMQLLEIARADSAPRADLAVITSDHIHSELRAGPYFSNASPVTVSGRLAGWLAYPSGRPHELNNRPGRPRFSLNGPRFKAPAVPESSERAYDQAADARRTCSETWESDLESVATPAAFAAALKRVHAGAGSPSYRRLEAVTKDSPFPLRRSTIADFLAARRMPSKGALETFLRACDVAPPRIAAWEAAWRRLKSDDRQRSDRRRGAPATAGPAAPAQVGSSSQRPGFWSALTSVERADFLAIAQEAVHPAGTVLWEEGDVADHAIVIKSGSVRVCVERDGRERIIAFRGCGDIVGERAALLLRRRSATIVAMEPLHVLGLTTQQFVGYLSAHPRVVGVLEGEMYERLTEEPLQQQDAQWTDAALDGEAARYTPPHPASLVRAMTASRLSSLYDTGALASILTTPAEGTPSASGSVSMGESSARTPSLLSGGSMQSSPLAQQTPSMAFTPGASPGPAPAHQHCTIVFTDITGFSSRGRDEKSRIEMRRAMFAALRESFEEARIPWESCYSEDRGDGALIVVPSEVPSATVVDPVIASLEMRLRRHNQRSASATRIQLRVAVDVGPVLPDPPGVSGWTIINAARLLDAAPLRQRLAATGADLGVIASGLTYDTVIAHNPGHVKADEYESVSWDVKGTSIKGWIYLSGCRQRVTMTAGGLLLGSSMRPATKSQTSHPEPALEC</sequence>
<dbReference type="CDD" id="cd00038">
    <property type="entry name" value="CAP_ED"/>
    <property type="match status" value="1"/>
</dbReference>
<reference evidence="4 5" key="1">
    <citation type="submission" date="2019-05" db="EMBL/GenBank/DDBJ databases">
        <title>Draft genome sequence of Actinomadura geliboluensis A8036.</title>
        <authorList>
            <person name="Saricaoglu S."/>
            <person name="Isik K."/>
        </authorList>
    </citation>
    <scope>NUCLEOTIDE SEQUENCE [LARGE SCALE GENOMIC DNA]</scope>
    <source>
        <strain evidence="4 5">A8036</strain>
    </source>
</reference>
<evidence type="ECO:0000259" key="3">
    <source>
        <dbReference type="PROSITE" id="PS50125"/>
    </source>
</evidence>
<dbReference type="GO" id="GO:0004016">
    <property type="term" value="F:adenylate cyclase activity"/>
    <property type="evidence" value="ECO:0007669"/>
    <property type="project" value="UniProtKB-ARBA"/>
</dbReference>
<feature type="region of interest" description="Disordered" evidence="1">
    <location>
        <begin position="1"/>
        <end position="84"/>
    </location>
</feature>
<dbReference type="PROSITE" id="PS50042">
    <property type="entry name" value="CNMP_BINDING_3"/>
    <property type="match status" value="1"/>
</dbReference>
<dbReference type="GO" id="GO:0005829">
    <property type="term" value="C:cytosol"/>
    <property type="evidence" value="ECO:0007669"/>
    <property type="project" value="TreeGrafter"/>
</dbReference>
<keyword evidence="5" id="KW-1185">Reference proteome</keyword>
<dbReference type="InterPro" id="IPR018490">
    <property type="entry name" value="cNMP-bd_dom_sf"/>
</dbReference>
<feature type="compositionally biased region" description="Low complexity" evidence="1">
    <location>
        <begin position="806"/>
        <end position="816"/>
    </location>
</feature>
<dbReference type="Pfam" id="PF00027">
    <property type="entry name" value="cNMP_binding"/>
    <property type="match status" value="1"/>
</dbReference>
<gene>
    <name evidence="4" type="ORF">ETD96_07820</name>
</gene>
<dbReference type="GO" id="GO:0035556">
    <property type="term" value="P:intracellular signal transduction"/>
    <property type="evidence" value="ECO:0007669"/>
    <property type="project" value="InterPro"/>
</dbReference>
<dbReference type="Proteomes" id="UP000305238">
    <property type="component" value="Unassembled WGS sequence"/>
</dbReference>
<dbReference type="InterPro" id="IPR001054">
    <property type="entry name" value="A/G_cyclase"/>
</dbReference>
<evidence type="ECO:0000313" key="4">
    <source>
        <dbReference type="EMBL" id="TMR40985.1"/>
    </source>
</evidence>
<dbReference type="InterPro" id="IPR050397">
    <property type="entry name" value="Env_Response_Regulators"/>
</dbReference>
<evidence type="ECO:0000313" key="5">
    <source>
        <dbReference type="Proteomes" id="UP000305238"/>
    </source>
</evidence>
<dbReference type="GO" id="GO:0003700">
    <property type="term" value="F:DNA-binding transcription factor activity"/>
    <property type="evidence" value="ECO:0007669"/>
    <property type="project" value="TreeGrafter"/>
</dbReference>
<dbReference type="GO" id="GO:0009190">
    <property type="term" value="P:cyclic nucleotide biosynthetic process"/>
    <property type="evidence" value="ECO:0007669"/>
    <property type="project" value="InterPro"/>
</dbReference>
<dbReference type="InterPro" id="IPR000595">
    <property type="entry name" value="cNMP-bd_dom"/>
</dbReference>
<dbReference type="Gene3D" id="2.60.120.10">
    <property type="entry name" value="Jelly Rolls"/>
    <property type="match status" value="1"/>
</dbReference>
<dbReference type="PROSITE" id="PS50125">
    <property type="entry name" value="GUANYLATE_CYCLASE_2"/>
    <property type="match status" value="1"/>
</dbReference>
<feature type="compositionally biased region" description="Polar residues" evidence="1">
    <location>
        <begin position="1023"/>
        <end position="1045"/>
    </location>
</feature>
<dbReference type="PANTHER" id="PTHR24567:SF74">
    <property type="entry name" value="HTH-TYPE TRANSCRIPTIONAL REGULATOR ARCR"/>
    <property type="match status" value="1"/>
</dbReference>
<dbReference type="SUPFAM" id="SSF55073">
    <property type="entry name" value="Nucleotide cyclase"/>
    <property type="match status" value="1"/>
</dbReference>
<proteinExistence type="predicted"/>
<dbReference type="InterPro" id="IPR014710">
    <property type="entry name" value="RmlC-like_jellyroll"/>
</dbReference>
<feature type="compositionally biased region" description="Low complexity" evidence="1">
    <location>
        <begin position="1010"/>
        <end position="1022"/>
    </location>
</feature>
<feature type="domain" description="Guanylate cyclase" evidence="3">
    <location>
        <begin position="1063"/>
        <end position="1184"/>
    </location>
</feature>
<feature type="domain" description="Cyclic nucleotide-binding" evidence="2">
    <location>
        <begin position="827"/>
        <end position="925"/>
    </location>
</feature>
<dbReference type="SUPFAM" id="SSF51206">
    <property type="entry name" value="cAMP-binding domain-like"/>
    <property type="match status" value="1"/>
</dbReference>
<feature type="region of interest" description="Disordered" evidence="1">
    <location>
        <begin position="795"/>
        <end position="824"/>
    </location>
</feature>
<dbReference type="PANTHER" id="PTHR24567">
    <property type="entry name" value="CRP FAMILY TRANSCRIPTIONAL REGULATORY PROTEIN"/>
    <property type="match status" value="1"/>
</dbReference>
<feature type="region of interest" description="Disordered" evidence="1">
    <location>
        <begin position="1003"/>
        <end position="1059"/>
    </location>
</feature>
<dbReference type="SMART" id="SM00100">
    <property type="entry name" value="cNMP"/>
    <property type="match status" value="1"/>
</dbReference>
<dbReference type="Gene3D" id="3.30.70.1230">
    <property type="entry name" value="Nucleotide cyclase"/>
    <property type="match status" value="1"/>
</dbReference>
<feature type="compositionally biased region" description="Basic and acidic residues" evidence="1">
    <location>
        <begin position="14"/>
        <end position="24"/>
    </location>
</feature>